<reference evidence="1 2" key="1">
    <citation type="submission" date="2019-06" db="EMBL/GenBank/DDBJ databases">
        <title>Complete genome sequence of Antarcticibacterium flavum KCTC 52984T from an Antarctic marine sediment.</title>
        <authorList>
            <person name="Lee Y.M."/>
            <person name="Shin S.C."/>
        </authorList>
    </citation>
    <scope>NUCLEOTIDE SEQUENCE [LARGE SCALE GENOMIC DNA]</scope>
    <source>
        <strain evidence="1 2">KCTC 52984</strain>
    </source>
</reference>
<name>A0A5B7X5A1_9FLAO</name>
<protein>
    <submittedName>
        <fullName evidence="1">Uncharacterized protein</fullName>
    </submittedName>
</protein>
<evidence type="ECO:0000313" key="2">
    <source>
        <dbReference type="Proteomes" id="UP000309016"/>
    </source>
</evidence>
<proteinExistence type="predicted"/>
<dbReference type="KEGG" id="afla:FHG64_14750"/>
<keyword evidence="2" id="KW-1185">Reference proteome</keyword>
<gene>
    <name evidence="1" type="ORF">FHG64_14750</name>
</gene>
<dbReference type="RefSeq" id="WP_139067126.1">
    <property type="nucleotide sequence ID" value="NZ_CP040812.1"/>
</dbReference>
<dbReference type="EMBL" id="CP040812">
    <property type="protein sequence ID" value="QCY70557.1"/>
    <property type="molecule type" value="Genomic_DNA"/>
</dbReference>
<dbReference type="Proteomes" id="UP000309016">
    <property type="component" value="Chromosome"/>
</dbReference>
<dbReference type="AlphaFoldDB" id="A0A5B7X5A1"/>
<organism evidence="1 2">
    <name type="scientific">Antarcticibacterium flavum</name>
    <dbReference type="NCBI Taxonomy" id="2058175"/>
    <lineage>
        <taxon>Bacteria</taxon>
        <taxon>Pseudomonadati</taxon>
        <taxon>Bacteroidota</taxon>
        <taxon>Flavobacteriia</taxon>
        <taxon>Flavobacteriales</taxon>
        <taxon>Flavobacteriaceae</taxon>
        <taxon>Antarcticibacterium</taxon>
    </lineage>
</organism>
<dbReference type="OrthoDB" id="1493361at2"/>
<accession>A0A5B7X5A1</accession>
<sequence>MEEKKQITIHNIKSSQYRQIHSDGASAAITPSGLININFYSHRNVIPKGTIFELESDGRLGKLVGITDNSKSGIVREYDFGVHMDINTCKSIRDLMNDKIKEFEKLTK</sequence>
<evidence type="ECO:0000313" key="1">
    <source>
        <dbReference type="EMBL" id="QCY70557.1"/>
    </source>
</evidence>